<dbReference type="Proteomes" id="UP000189370">
    <property type="component" value="Unassembled WGS sequence"/>
</dbReference>
<evidence type="ECO:0000313" key="2">
    <source>
        <dbReference type="Proteomes" id="UP000189370"/>
    </source>
</evidence>
<dbReference type="OrthoDB" id="205659at2157"/>
<name>A0A1S8ARJ5_9EURY</name>
<dbReference type="EMBL" id="LWLN01000003">
    <property type="protein sequence ID" value="OLZ39149.1"/>
    <property type="molecule type" value="Genomic_DNA"/>
</dbReference>
<reference evidence="2" key="1">
    <citation type="submission" date="2016-04" db="EMBL/GenBank/DDBJ databases">
        <authorList>
            <person name="Chen S.-C."/>
            <person name="Lai M.-C."/>
        </authorList>
    </citation>
    <scope>NUCLEOTIDE SEQUENCE [LARGE SCALE GENOMIC DNA]</scope>
    <source>
        <strain evidence="2">AB14</strain>
    </source>
</reference>
<gene>
    <name evidence="1" type="ORF">A6E15_19060</name>
</gene>
<proteinExistence type="predicted"/>
<dbReference type="STRING" id="301967.A6E15_19060"/>
<dbReference type="AlphaFoldDB" id="A0A1S8ARJ5"/>
<accession>A0A1S8ARJ5</accession>
<organism evidence="1 2">
    <name type="scientific">Natrinema saccharevitans</name>
    <dbReference type="NCBI Taxonomy" id="301967"/>
    <lineage>
        <taxon>Archaea</taxon>
        <taxon>Methanobacteriati</taxon>
        <taxon>Methanobacteriota</taxon>
        <taxon>Stenosarchaea group</taxon>
        <taxon>Halobacteria</taxon>
        <taxon>Halobacteriales</taxon>
        <taxon>Natrialbaceae</taxon>
        <taxon>Natrinema</taxon>
    </lineage>
</organism>
<evidence type="ECO:0000313" key="1">
    <source>
        <dbReference type="EMBL" id="OLZ39149.1"/>
    </source>
</evidence>
<protein>
    <submittedName>
        <fullName evidence="1">Uncharacterized protein</fullName>
    </submittedName>
</protein>
<comment type="caution">
    <text evidence="1">The sequence shown here is derived from an EMBL/GenBank/DDBJ whole genome shotgun (WGS) entry which is preliminary data.</text>
</comment>
<keyword evidence="2" id="KW-1185">Reference proteome</keyword>
<sequence>MRNEFTANSDHWVDYGNWLISTRDDVEPLGTVTLGLDVVVSRFMWVEDERVETTIRAEYDDKAGQYTDLGWWIETPENPDYQAEIRDKAARNAADELQEFRRKFIDTEDGDDHRIPDKQYRSDIAGRYASYLRFGPDSKHILELLVGEIDNTSQ</sequence>